<feature type="domain" description="DUF8198" evidence="1">
    <location>
        <begin position="28"/>
        <end position="240"/>
    </location>
</feature>
<dbReference type="Pfam" id="PF26621">
    <property type="entry name" value="DUF8198"/>
    <property type="match status" value="1"/>
</dbReference>
<dbReference type="Proteomes" id="UP000199600">
    <property type="component" value="Unassembled WGS sequence"/>
</dbReference>
<evidence type="ECO:0000313" key="3">
    <source>
        <dbReference type="Proteomes" id="UP000199600"/>
    </source>
</evidence>
<gene>
    <name evidence="2" type="ORF">PROAA_1600003</name>
</gene>
<dbReference type="AlphaFoldDB" id="A0A1A8XLS2"/>
<dbReference type="NCBIfam" id="NF047641">
    <property type="entry name" value="FFLEE_fam"/>
    <property type="match status" value="1"/>
</dbReference>
<sequence>MDESELEAEKQKCGELLRRHLQAAKALRQRANKSPATARKRLLLREWQAARLARCYADLLASERYAQSARFILTDLYGPKDFSSRDDEVEKILPLLLNLLPLSALQTITLAVEIDALTEKLDAATVVELDRAGMIDRIDEDNYADAYRRVRRQKDRMRQIALIRKTGDALERLARKPLVSTVLKLMRRPAHLAGLGDLHAFLENGFDTFRRMGRADEFLDCIEDRERKLVSNLFDGVARPFDLLA</sequence>
<organism evidence="2 3">
    <name type="scientific">Candidatus Propionivibrio aalborgensis</name>
    <dbReference type="NCBI Taxonomy" id="1860101"/>
    <lineage>
        <taxon>Bacteria</taxon>
        <taxon>Pseudomonadati</taxon>
        <taxon>Pseudomonadota</taxon>
        <taxon>Betaproteobacteria</taxon>
        <taxon>Rhodocyclales</taxon>
        <taxon>Rhodocyclaceae</taxon>
        <taxon>Propionivibrio</taxon>
    </lineage>
</organism>
<evidence type="ECO:0000259" key="1">
    <source>
        <dbReference type="Pfam" id="PF26621"/>
    </source>
</evidence>
<dbReference type="RefSeq" id="WP_186410229.1">
    <property type="nucleotide sequence ID" value="NZ_FLQY01000069.1"/>
</dbReference>
<reference evidence="2 3" key="1">
    <citation type="submission" date="2016-06" db="EMBL/GenBank/DDBJ databases">
        <authorList>
            <person name="Kjaerup R.B."/>
            <person name="Dalgaard T.S."/>
            <person name="Juul-Madsen H.R."/>
        </authorList>
    </citation>
    <scope>NUCLEOTIDE SEQUENCE [LARGE SCALE GENOMIC DNA]</scope>
    <source>
        <strain evidence="2">2</strain>
    </source>
</reference>
<keyword evidence="3" id="KW-1185">Reference proteome</keyword>
<proteinExistence type="predicted"/>
<dbReference type="InterPro" id="IPR058063">
    <property type="entry name" value="FFLEE_fam"/>
</dbReference>
<dbReference type="InterPro" id="IPR058511">
    <property type="entry name" value="DUF8198"/>
</dbReference>
<protein>
    <recommendedName>
        <fullName evidence="1">DUF8198 domain-containing protein</fullName>
    </recommendedName>
</protein>
<accession>A0A1A8XLS2</accession>
<evidence type="ECO:0000313" key="2">
    <source>
        <dbReference type="EMBL" id="SBT05621.1"/>
    </source>
</evidence>
<dbReference type="EMBL" id="FLQY01000069">
    <property type="protein sequence ID" value="SBT05621.1"/>
    <property type="molecule type" value="Genomic_DNA"/>
</dbReference>
<name>A0A1A8XLS2_9RHOO</name>